<sequence length="193" mass="21402">MNKKIAGYVIVALLIGSMIGIMVNKNLNKTEPIDTSLAQMDMTSTEGETGLERGSIPPDFDLTTLDGEQLKLSDLKGKKVILNFWASWCGPCKAEMPHMEQYYKKNKDKDNVEIVAVNLTTSERNGMKGIQDFVDGYGLTFPIPLDKEGTVMDAYQIIPIPTTFMIGTDGKIEHKIVGPMDEKIMKKLVGNLK</sequence>
<name>A0A3P5X0F9_9BACL</name>
<dbReference type="Gene3D" id="3.40.30.10">
    <property type="entry name" value="Glutaredoxin"/>
    <property type="match status" value="1"/>
</dbReference>
<dbReference type="InterPro" id="IPR000866">
    <property type="entry name" value="AhpC/TSA"/>
</dbReference>
<dbReference type="GO" id="GO:0016491">
    <property type="term" value="F:oxidoreductase activity"/>
    <property type="evidence" value="ECO:0007669"/>
    <property type="project" value="InterPro"/>
</dbReference>
<dbReference type="PANTHER" id="PTHR42852">
    <property type="entry name" value="THIOL:DISULFIDE INTERCHANGE PROTEIN DSBE"/>
    <property type="match status" value="1"/>
</dbReference>
<keyword evidence="2" id="KW-0812">Transmembrane</keyword>
<dbReference type="AlphaFoldDB" id="A0A3P5X0F9"/>
<dbReference type="InterPro" id="IPR017937">
    <property type="entry name" value="Thioredoxin_CS"/>
</dbReference>
<dbReference type="CDD" id="cd02966">
    <property type="entry name" value="TlpA_like_family"/>
    <property type="match status" value="1"/>
</dbReference>
<proteinExistence type="predicted"/>
<evidence type="ECO:0000256" key="1">
    <source>
        <dbReference type="ARBA" id="ARBA00023157"/>
    </source>
</evidence>
<keyword evidence="2" id="KW-1133">Transmembrane helix</keyword>
<dbReference type="PROSITE" id="PS00194">
    <property type="entry name" value="THIOREDOXIN_1"/>
    <property type="match status" value="1"/>
</dbReference>
<dbReference type="PROSITE" id="PS51352">
    <property type="entry name" value="THIOREDOXIN_2"/>
    <property type="match status" value="1"/>
</dbReference>
<evidence type="ECO:0000256" key="2">
    <source>
        <dbReference type="SAM" id="Phobius"/>
    </source>
</evidence>
<gene>
    <name evidence="4" type="primary">resA_1</name>
    <name evidence="4" type="ORF">FILTAD_01647</name>
</gene>
<dbReference type="SUPFAM" id="SSF52833">
    <property type="entry name" value="Thioredoxin-like"/>
    <property type="match status" value="1"/>
</dbReference>
<dbReference type="PANTHER" id="PTHR42852:SF1">
    <property type="entry name" value="THIOREDOXIN-LIKE PROTEIN YNEN"/>
    <property type="match status" value="1"/>
</dbReference>
<organism evidence="4 5">
    <name type="scientific">Filibacter tadaridae</name>
    <dbReference type="NCBI Taxonomy" id="2483811"/>
    <lineage>
        <taxon>Bacteria</taxon>
        <taxon>Bacillati</taxon>
        <taxon>Bacillota</taxon>
        <taxon>Bacilli</taxon>
        <taxon>Bacillales</taxon>
        <taxon>Caryophanaceae</taxon>
        <taxon>Filibacter</taxon>
    </lineage>
</organism>
<feature type="domain" description="Thioredoxin" evidence="3">
    <location>
        <begin position="51"/>
        <end position="193"/>
    </location>
</feature>
<dbReference type="GO" id="GO:0016209">
    <property type="term" value="F:antioxidant activity"/>
    <property type="evidence" value="ECO:0007669"/>
    <property type="project" value="InterPro"/>
</dbReference>
<keyword evidence="1" id="KW-1015">Disulfide bond</keyword>
<dbReference type="RefSeq" id="WP_124070016.1">
    <property type="nucleotide sequence ID" value="NZ_CBCRXF010000031.1"/>
</dbReference>
<feature type="transmembrane region" description="Helical" evidence="2">
    <location>
        <begin position="6"/>
        <end position="23"/>
    </location>
</feature>
<dbReference type="OrthoDB" id="25753at2"/>
<evidence type="ECO:0000259" key="3">
    <source>
        <dbReference type="PROSITE" id="PS51352"/>
    </source>
</evidence>
<dbReference type="Pfam" id="PF00578">
    <property type="entry name" value="AhpC-TSA"/>
    <property type="match status" value="1"/>
</dbReference>
<reference evidence="4 5" key="1">
    <citation type="submission" date="2018-11" db="EMBL/GenBank/DDBJ databases">
        <authorList>
            <person name="Criscuolo A."/>
        </authorList>
    </citation>
    <scope>NUCLEOTIDE SEQUENCE [LARGE SCALE GENOMIC DNA]</scope>
    <source>
        <strain evidence="4">ATB-66</strain>
    </source>
</reference>
<dbReference type="InterPro" id="IPR013766">
    <property type="entry name" value="Thioredoxin_domain"/>
</dbReference>
<accession>A0A3P5X0F9</accession>
<dbReference type="InterPro" id="IPR036249">
    <property type="entry name" value="Thioredoxin-like_sf"/>
</dbReference>
<protein>
    <submittedName>
        <fullName evidence="4">Thiol-disulfide oxidoreductase ResA</fullName>
    </submittedName>
</protein>
<dbReference type="Proteomes" id="UP000270468">
    <property type="component" value="Unassembled WGS sequence"/>
</dbReference>
<evidence type="ECO:0000313" key="4">
    <source>
        <dbReference type="EMBL" id="VDC27557.1"/>
    </source>
</evidence>
<evidence type="ECO:0000313" key="5">
    <source>
        <dbReference type="Proteomes" id="UP000270468"/>
    </source>
</evidence>
<dbReference type="InterPro" id="IPR050553">
    <property type="entry name" value="Thioredoxin_ResA/DsbE_sf"/>
</dbReference>
<dbReference type="EMBL" id="UXAV01000039">
    <property type="protein sequence ID" value="VDC27557.1"/>
    <property type="molecule type" value="Genomic_DNA"/>
</dbReference>
<keyword evidence="5" id="KW-1185">Reference proteome</keyword>
<keyword evidence="2" id="KW-0472">Membrane</keyword>